<organism evidence="1 2">
    <name type="scientific">Opisthorchis viverrini</name>
    <name type="common">Southeast Asian liver fluke</name>
    <dbReference type="NCBI Taxonomy" id="6198"/>
    <lineage>
        <taxon>Eukaryota</taxon>
        <taxon>Metazoa</taxon>
        <taxon>Spiralia</taxon>
        <taxon>Lophotrochozoa</taxon>
        <taxon>Platyhelminthes</taxon>
        <taxon>Trematoda</taxon>
        <taxon>Digenea</taxon>
        <taxon>Opisthorchiida</taxon>
        <taxon>Opisthorchiata</taxon>
        <taxon>Opisthorchiidae</taxon>
        <taxon>Opisthorchis</taxon>
    </lineage>
</organism>
<dbReference type="AlphaFoldDB" id="A0A075AGX5"/>
<sequence>MAASQTISTLETLTLSFTLPPPKHSPIDSNEQVIGKRQILSATWNFVSQQCLGTLQHTGSGPQSQLGPHHDRINMANSGNTRFGNPDPVIPTCETSKEKCGIDLHNGSYTIPLQVTDIHFCSLS</sequence>
<dbReference type="KEGG" id="ovi:T265_04161"/>
<protein>
    <submittedName>
        <fullName evidence="1">Uncharacterized protein</fullName>
    </submittedName>
</protein>
<dbReference type="Proteomes" id="UP000054324">
    <property type="component" value="Unassembled WGS sequence"/>
</dbReference>
<name>A0A075AGX5_OPIVI</name>
<accession>A0A075AGX5</accession>
<gene>
    <name evidence="1" type="ORF">T265_04161</name>
</gene>
<dbReference type="RefSeq" id="XP_009167095.1">
    <property type="nucleotide sequence ID" value="XM_009168831.1"/>
</dbReference>
<dbReference type="EMBL" id="KL596684">
    <property type="protein sequence ID" value="KER29154.1"/>
    <property type="molecule type" value="Genomic_DNA"/>
</dbReference>
<proteinExistence type="predicted"/>
<keyword evidence="2" id="KW-1185">Reference proteome</keyword>
<reference evidence="1 2" key="1">
    <citation type="submission" date="2013-11" db="EMBL/GenBank/DDBJ databases">
        <title>Opisthorchis viverrini - life in the bile duct.</title>
        <authorList>
            <person name="Young N.D."/>
            <person name="Nagarajan N."/>
            <person name="Lin S.J."/>
            <person name="Korhonen P.K."/>
            <person name="Jex A.R."/>
            <person name="Hall R.S."/>
            <person name="Safavi-Hemami H."/>
            <person name="Kaewkong W."/>
            <person name="Bertrand D."/>
            <person name="Gao S."/>
            <person name="Seet Q."/>
            <person name="Wongkham S."/>
            <person name="Teh B.T."/>
            <person name="Wongkham C."/>
            <person name="Intapan P.M."/>
            <person name="Maleewong W."/>
            <person name="Yang X."/>
            <person name="Hu M."/>
            <person name="Wang Z."/>
            <person name="Hofmann A."/>
            <person name="Sternberg P.W."/>
            <person name="Tan P."/>
            <person name="Wang J."/>
            <person name="Gasser R.B."/>
        </authorList>
    </citation>
    <scope>NUCLEOTIDE SEQUENCE [LARGE SCALE GENOMIC DNA]</scope>
</reference>
<dbReference type="CTD" id="20318347"/>
<dbReference type="GeneID" id="20318347"/>
<evidence type="ECO:0000313" key="2">
    <source>
        <dbReference type="Proteomes" id="UP000054324"/>
    </source>
</evidence>
<evidence type="ECO:0000313" key="1">
    <source>
        <dbReference type="EMBL" id="KER29154.1"/>
    </source>
</evidence>